<comment type="subcellular location">
    <subcellularLocation>
        <location evidence="1 8">Periplasm</location>
    </subcellularLocation>
</comment>
<comment type="caution">
    <text evidence="12">The sequence shown here is derived from an EMBL/GenBank/DDBJ whole genome shotgun (WGS) entry which is preliminary data.</text>
</comment>
<evidence type="ECO:0000259" key="10">
    <source>
        <dbReference type="Pfam" id="PF00345"/>
    </source>
</evidence>
<organism evidence="12 13">
    <name type="scientific">Rhodanobacter soli</name>
    <dbReference type="NCBI Taxonomy" id="590609"/>
    <lineage>
        <taxon>Bacteria</taxon>
        <taxon>Pseudomonadati</taxon>
        <taxon>Pseudomonadota</taxon>
        <taxon>Gammaproteobacteria</taxon>
        <taxon>Lysobacterales</taxon>
        <taxon>Rhodanobacteraceae</taxon>
        <taxon>Rhodanobacter</taxon>
    </lineage>
</organism>
<evidence type="ECO:0000256" key="7">
    <source>
        <dbReference type="ARBA" id="ARBA00023319"/>
    </source>
</evidence>
<feature type="domain" description="Pili assembly chaperone C-terminal" evidence="11">
    <location>
        <begin position="176"/>
        <end position="239"/>
    </location>
</feature>
<comment type="similarity">
    <text evidence="2 8">Belongs to the periplasmic pilus chaperone family.</text>
</comment>
<keyword evidence="6 8" id="KW-0143">Chaperone</keyword>
<keyword evidence="4 9" id="KW-0732">Signal</keyword>
<dbReference type="InterPro" id="IPR018046">
    <property type="entry name" value="Pili_assmbl_chaperone_CS"/>
</dbReference>
<proteinExistence type="inferred from homology"/>
<dbReference type="SUPFAM" id="SSF49584">
    <property type="entry name" value="Periplasmic chaperone C-domain"/>
    <property type="match status" value="1"/>
</dbReference>
<evidence type="ECO:0000256" key="6">
    <source>
        <dbReference type="ARBA" id="ARBA00023186"/>
    </source>
</evidence>
<dbReference type="RefSeq" id="WP_354549478.1">
    <property type="nucleotide sequence ID" value="NZ_JBEPSD010000001.1"/>
</dbReference>
<evidence type="ECO:0000256" key="3">
    <source>
        <dbReference type="ARBA" id="ARBA00022558"/>
    </source>
</evidence>
<dbReference type="Pfam" id="PF00345">
    <property type="entry name" value="PapD_N"/>
    <property type="match status" value="1"/>
</dbReference>
<sequence length="247" mass="26037">MNKLVCALGAGLLTLCLALTNAHASVVIAGTRVVFPAANGEVTVRLSNDGGQPALVEAWIDDGDPASTPDAANVPFLITPPLFRMDAGKGQSLRIVYTNQPLPKDRESLFWLNVLEIPPKPAAKPGEAQNTLQFAVRSRLKLFFRPAGLAGDSLDAARQVTWTVAADGAGYALVAHNPTPYHITFSQLSLDVDSVAYAPGNGMVAPLSTLRLPIKNLHHAPTAGTVVAYTTLNDFGAATSYQGTIEP</sequence>
<dbReference type="InterPro" id="IPR008962">
    <property type="entry name" value="PapD-like_sf"/>
</dbReference>
<reference evidence="12 13" key="1">
    <citation type="submission" date="2024-06" db="EMBL/GenBank/DDBJ databases">
        <title>Sorghum-associated microbial communities from plants grown in Nebraska, USA.</title>
        <authorList>
            <person name="Schachtman D."/>
        </authorList>
    </citation>
    <scope>NUCLEOTIDE SEQUENCE [LARGE SCALE GENOMIC DNA]</scope>
    <source>
        <strain evidence="12 13">1757</strain>
    </source>
</reference>
<dbReference type="Proteomes" id="UP001549251">
    <property type="component" value="Unassembled WGS sequence"/>
</dbReference>
<keyword evidence="5" id="KW-0574">Periplasm</keyword>
<dbReference type="EMBL" id="JBEPSD010000001">
    <property type="protein sequence ID" value="MET4569665.1"/>
    <property type="molecule type" value="Genomic_DNA"/>
</dbReference>
<evidence type="ECO:0000256" key="4">
    <source>
        <dbReference type="ARBA" id="ARBA00022729"/>
    </source>
</evidence>
<dbReference type="SUPFAM" id="SSF49354">
    <property type="entry name" value="PapD-like"/>
    <property type="match status" value="1"/>
</dbReference>
<evidence type="ECO:0000259" key="11">
    <source>
        <dbReference type="Pfam" id="PF02753"/>
    </source>
</evidence>
<evidence type="ECO:0000256" key="5">
    <source>
        <dbReference type="ARBA" id="ARBA00022764"/>
    </source>
</evidence>
<feature type="chain" id="PRO_5045964500" evidence="9">
    <location>
        <begin position="25"/>
        <end position="247"/>
    </location>
</feature>
<dbReference type="PRINTS" id="PR00969">
    <property type="entry name" value="CHAPERONPILI"/>
</dbReference>
<evidence type="ECO:0000256" key="2">
    <source>
        <dbReference type="ARBA" id="ARBA00007399"/>
    </source>
</evidence>
<dbReference type="Gene3D" id="2.60.40.10">
    <property type="entry name" value="Immunoglobulins"/>
    <property type="match status" value="2"/>
</dbReference>
<evidence type="ECO:0000256" key="8">
    <source>
        <dbReference type="RuleBase" id="RU003918"/>
    </source>
</evidence>
<dbReference type="Pfam" id="PF02753">
    <property type="entry name" value="PapD_C"/>
    <property type="match status" value="1"/>
</dbReference>
<evidence type="ECO:0000256" key="1">
    <source>
        <dbReference type="ARBA" id="ARBA00004418"/>
    </source>
</evidence>
<name>A0ABV2PXA3_9GAMM</name>
<dbReference type="InterPro" id="IPR016148">
    <property type="entry name" value="Pili_assmbl_chaperone_C"/>
</dbReference>
<dbReference type="InterPro" id="IPR036316">
    <property type="entry name" value="Pili_assmbl_chap_C_dom_sf"/>
</dbReference>
<dbReference type="InterPro" id="IPR001829">
    <property type="entry name" value="Pili_assmbl_chaperone_bac"/>
</dbReference>
<evidence type="ECO:0000256" key="9">
    <source>
        <dbReference type="SAM" id="SignalP"/>
    </source>
</evidence>
<dbReference type="PANTHER" id="PTHR30251:SF2">
    <property type="entry name" value="FIMBRIAL CHAPERONE YADV-RELATED"/>
    <property type="match status" value="1"/>
</dbReference>
<dbReference type="PANTHER" id="PTHR30251">
    <property type="entry name" value="PILUS ASSEMBLY CHAPERONE"/>
    <property type="match status" value="1"/>
</dbReference>
<dbReference type="PROSITE" id="PS00635">
    <property type="entry name" value="PILI_CHAPERONE"/>
    <property type="match status" value="1"/>
</dbReference>
<feature type="signal peptide" evidence="9">
    <location>
        <begin position="1"/>
        <end position="24"/>
    </location>
</feature>
<gene>
    <name evidence="12" type="ORF">ABIE04_001992</name>
</gene>
<dbReference type="InterPro" id="IPR050643">
    <property type="entry name" value="Periplasmic_pilus_chap"/>
</dbReference>
<dbReference type="InterPro" id="IPR013783">
    <property type="entry name" value="Ig-like_fold"/>
</dbReference>
<keyword evidence="13" id="KW-1185">Reference proteome</keyword>
<keyword evidence="3" id="KW-1029">Fimbrium biogenesis</keyword>
<evidence type="ECO:0000313" key="12">
    <source>
        <dbReference type="EMBL" id="MET4569665.1"/>
    </source>
</evidence>
<protein>
    <submittedName>
        <fullName evidence="12">P pilus assembly chaperone PapD</fullName>
    </submittedName>
</protein>
<keyword evidence="7" id="KW-0393">Immunoglobulin domain</keyword>
<feature type="domain" description="Pili assembly chaperone N-terminal" evidence="10">
    <location>
        <begin position="25"/>
        <end position="149"/>
    </location>
</feature>
<dbReference type="InterPro" id="IPR016147">
    <property type="entry name" value="Pili_assmbl_chaperone_N"/>
</dbReference>
<evidence type="ECO:0000313" key="13">
    <source>
        <dbReference type="Proteomes" id="UP001549251"/>
    </source>
</evidence>
<accession>A0ABV2PXA3</accession>